<feature type="signal peptide" evidence="1">
    <location>
        <begin position="1"/>
        <end position="24"/>
    </location>
</feature>
<feature type="chain" id="PRO_5004482008" description="Putative auto-transporter adhesin head GIN domain-containing protein" evidence="1">
    <location>
        <begin position="25"/>
        <end position="196"/>
    </location>
</feature>
<dbReference type="EMBL" id="AQPN01000023">
    <property type="protein sequence ID" value="EOR96126.1"/>
    <property type="molecule type" value="Genomic_DNA"/>
</dbReference>
<gene>
    <name evidence="3" type="ORF">ADIARSV_0639</name>
</gene>
<accession>R9GWK1</accession>
<dbReference type="Proteomes" id="UP000014174">
    <property type="component" value="Unassembled WGS sequence"/>
</dbReference>
<dbReference type="Pfam" id="PF10988">
    <property type="entry name" value="DUF2807"/>
    <property type="match status" value="1"/>
</dbReference>
<comment type="caution">
    <text evidence="3">The sequence shown here is derived from an EMBL/GenBank/DDBJ whole genome shotgun (WGS) entry which is preliminary data.</text>
</comment>
<reference evidence="3 4" key="1">
    <citation type="journal article" date="2013" name="Genome Announc.">
        <title>Draft Genome Sequence of Arcticibacter svalbardensis Strain MN12-7T, a Member of the Family Sphingobacteriaceae Isolated from an Arctic Soil Sample.</title>
        <authorList>
            <person name="Shivaji S."/>
            <person name="Ara S."/>
            <person name="Prasad S."/>
            <person name="Manasa B.P."/>
            <person name="Begum Z."/>
            <person name="Singh A."/>
            <person name="Kumar Pinnaka A."/>
        </authorList>
    </citation>
    <scope>NUCLEOTIDE SEQUENCE [LARGE SCALE GENOMIC DNA]</scope>
    <source>
        <strain evidence="3 4">MN12-7</strain>
    </source>
</reference>
<feature type="domain" description="Putative auto-transporter adhesin head GIN" evidence="2">
    <location>
        <begin position="33"/>
        <end position="171"/>
    </location>
</feature>
<evidence type="ECO:0000256" key="1">
    <source>
        <dbReference type="SAM" id="SignalP"/>
    </source>
</evidence>
<name>R9GWK1_9SPHI</name>
<keyword evidence="4" id="KW-1185">Reference proteome</keyword>
<dbReference type="RefSeq" id="WP_016193887.1">
    <property type="nucleotide sequence ID" value="NZ_AQPN01000023.1"/>
</dbReference>
<proteinExistence type="predicted"/>
<protein>
    <recommendedName>
        <fullName evidence="2">Putative auto-transporter adhesin head GIN domain-containing protein</fullName>
    </recommendedName>
</protein>
<dbReference type="OrthoDB" id="756389at2"/>
<dbReference type="AlphaFoldDB" id="R9GWK1"/>
<sequence length="196" mass="22176">MKNLLRTLVVIAIISISFLANVFAANPEKTSIKKIIIKGNVKVFLIQRDKEAVVIKDTYDPNKTRVTTNGISLLINSDEKEPVTVVVYAKSPFRIDASNNSYVKTIGEFNLPYLQVFVNDNAKADINSITQSLYTRVNQLATLKISGISDEHFMVRSNNAKLKMDKLYCMKTSTTYFKPYQIDKSKLTAENLKDNR</sequence>
<evidence type="ECO:0000313" key="3">
    <source>
        <dbReference type="EMBL" id="EOR96126.1"/>
    </source>
</evidence>
<keyword evidence="1" id="KW-0732">Signal</keyword>
<dbReference type="InterPro" id="IPR021255">
    <property type="entry name" value="DUF2807"/>
</dbReference>
<dbReference type="Gene3D" id="2.160.20.120">
    <property type="match status" value="1"/>
</dbReference>
<evidence type="ECO:0000313" key="4">
    <source>
        <dbReference type="Proteomes" id="UP000014174"/>
    </source>
</evidence>
<dbReference type="eggNOG" id="ENOG503467N">
    <property type="taxonomic scope" value="Bacteria"/>
</dbReference>
<evidence type="ECO:0000259" key="2">
    <source>
        <dbReference type="Pfam" id="PF10988"/>
    </source>
</evidence>
<organism evidence="3 4">
    <name type="scientific">Arcticibacter svalbardensis MN12-7</name>
    <dbReference type="NCBI Taxonomy" id="1150600"/>
    <lineage>
        <taxon>Bacteria</taxon>
        <taxon>Pseudomonadati</taxon>
        <taxon>Bacteroidota</taxon>
        <taxon>Sphingobacteriia</taxon>
        <taxon>Sphingobacteriales</taxon>
        <taxon>Sphingobacteriaceae</taxon>
        <taxon>Arcticibacter</taxon>
    </lineage>
</organism>